<evidence type="ECO:0000256" key="15">
    <source>
        <dbReference type="ARBA" id="ARBA00049229"/>
    </source>
</evidence>
<dbReference type="PANTHER" id="PTHR42743:SF11">
    <property type="entry name" value="AMINODEOXYCHORISMATE LYASE"/>
    <property type="match status" value="1"/>
</dbReference>
<evidence type="ECO:0000256" key="10">
    <source>
        <dbReference type="ARBA" id="ARBA00022679"/>
    </source>
</evidence>
<keyword evidence="10 18" id="KW-0808">Transferase</keyword>
<dbReference type="Gene3D" id="3.20.10.10">
    <property type="entry name" value="D-amino Acid Aminotransferase, subunit A, domain 2"/>
    <property type="match status" value="1"/>
</dbReference>
<evidence type="ECO:0000313" key="20">
    <source>
        <dbReference type="Proteomes" id="UP000184476"/>
    </source>
</evidence>
<evidence type="ECO:0000256" key="9">
    <source>
        <dbReference type="ARBA" id="ARBA00022605"/>
    </source>
</evidence>
<dbReference type="UniPathway" id="UPA00048">
    <property type="reaction ID" value="UER00073"/>
</dbReference>
<dbReference type="InterPro" id="IPR036038">
    <property type="entry name" value="Aminotransferase-like"/>
</dbReference>
<evidence type="ECO:0000256" key="4">
    <source>
        <dbReference type="ARBA" id="ARBA00004931"/>
    </source>
</evidence>
<dbReference type="Gene3D" id="3.30.470.10">
    <property type="match status" value="1"/>
</dbReference>
<dbReference type="GO" id="GO:0005829">
    <property type="term" value="C:cytosol"/>
    <property type="evidence" value="ECO:0007669"/>
    <property type="project" value="TreeGrafter"/>
</dbReference>
<dbReference type="Pfam" id="PF01063">
    <property type="entry name" value="Aminotran_4"/>
    <property type="match status" value="1"/>
</dbReference>
<dbReference type="GO" id="GO:0009098">
    <property type="term" value="P:L-leucine biosynthetic process"/>
    <property type="evidence" value="ECO:0007669"/>
    <property type="project" value="UniProtKB-UniPathway"/>
</dbReference>
<keyword evidence="9 18" id="KW-0028">Amino-acid biosynthesis</keyword>
<evidence type="ECO:0000256" key="18">
    <source>
        <dbReference type="RuleBase" id="RU364094"/>
    </source>
</evidence>
<keyword evidence="8 18" id="KW-0032">Aminotransferase</keyword>
<dbReference type="InterPro" id="IPR001544">
    <property type="entry name" value="Aminotrans_IV"/>
</dbReference>
<protein>
    <recommendedName>
        <fullName evidence="18">Branched-chain-amino-acid aminotransferase</fullName>
        <shortName evidence="18">BCAT</shortName>
        <ecNumber evidence="18">2.6.1.42</ecNumber>
    </recommendedName>
</protein>
<dbReference type="UniPathway" id="UPA00047">
    <property type="reaction ID" value="UER00058"/>
</dbReference>
<dbReference type="InterPro" id="IPR043131">
    <property type="entry name" value="BCAT-like_N"/>
</dbReference>
<evidence type="ECO:0000256" key="5">
    <source>
        <dbReference type="ARBA" id="ARBA00005072"/>
    </source>
</evidence>
<dbReference type="PANTHER" id="PTHR42743">
    <property type="entry name" value="AMINO-ACID AMINOTRANSFERASE"/>
    <property type="match status" value="1"/>
</dbReference>
<dbReference type="GO" id="GO:0052655">
    <property type="term" value="F:L-valine-2-oxoglutarate transaminase activity"/>
    <property type="evidence" value="ECO:0007669"/>
    <property type="project" value="RHEA"/>
</dbReference>
<name>A0A1M4TSG7_9BACL</name>
<dbReference type="GO" id="GO:0052654">
    <property type="term" value="F:L-leucine-2-oxoglutarate transaminase activity"/>
    <property type="evidence" value="ECO:0007669"/>
    <property type="project" value="RHEA"/>
</dbReference>
<keyword evidence="20" id="KW-1185">Reference proteome</keyword>
<dbReference type="InterPro" id="IPR043132">
    <property type="entry name" value="BCAT-like_C"/>
</dbReference>
<evidence type="ECO:0000313" key="19">
    <source>
        <dbReference type="EMBL" id="SHE47421.1"/>
    </source>
</evidence>
<comment type="function">
    <text evidence="2 18">Acts on leucine, isoleucine and valine.</text>
</comment>
<dbReference type="STRING" id="112248.SAMN05444392_101620"/>
<reference evidence="19 20" key="1">
    <citation type="submission" date="2016-11" db="EMBL/GenBank/DDBJ databases">
        <authorList>
            <person name="Jaros S."/>
            <person name="Januszkiewicz K."/>
            <person name="Wedrychowicz H."/>
        </authorList>
    </citation>
    <scope>NUCLEOTIDE SEQUENCE [LARGE SCALE GENOMIC DNA]</scope>
    <source>
        <strain evidence="19 20">DSM 44666</strain>
    </source>
</reference>
<proteinExistence type="inferred from homology"/>
<dbReference type="GO" id="GO:0052656">
    <property type="term" value="F:L-isoleucine-2-oxoglutarate transaminase activity"/>
    <property type="evidence" value="ECO:0007669"/>
    <property type="project" value="RHEA"/>
</dbReference>
<evidence type="ECO:0000256" key="17">
    <source>
        <dbReference type="RuleBase" id="RU004516"/>
    </source>
</evidence>
<dbReference type="InterPro" id="IPR050571">
    <property type="entry name" value="Class-IV_PLP-Dep_Aminotrnsfr"/>
</dbReference>
<dbReference type="UniPathway" id="UPA00049">
    <property type="reaction ID" value="UER00062"/>
</dbReference>
<accession>A0A1M4TSG7</accession>
<dbReference type="PROSITE" id="PS00770">
    <property type="entry name" value="AA_TRANSFER_CLASS_4"/>
    <property type="match status" value="1"/>
</dbReference>
<comment type="catalytic activity">
    <reaction evidence="14 18">
        <text>L-isoleucine + 2-oxoglutarate = (S)-3-methyl-2-oxopentanoate + L-glutamate</text>
        <dbReference type="Rhea" id="RHEA:24801"/>
        <dbReference type="ChEBI" id="CHEBI:16810"/>
        <dbReference type="ChEBI" id="CHEBI:29985"/>
        <dbReference type="ChEBI" id="CHEBI:35146"/>
        <dbReference type="ChEBI" id="CHEBI:58045"/>
        <dbReference type="EC" id="2.6.1.42"/>
    </reaction>
</comment>
<dbReference type="RefSeq" id="WP_073151675.1">
    <property type="nucleotide sequence ID" value="NZ_FQVL01000001.1"/>
</dbReference>
<dbReference type="AlphaFoldDB" id="A0A1M4TSG7"/>
<comment type="catalytic activity">
    <reaction evidence="13 18">
        <text>L-valine + 2-oxoglutarate = 3-methyl-2-oxobutanoate + L-glutamate</text>
        <dbReference type="Rhea" id="RHEA:24813"/>
        <dbReference type="ChEBI" id="CHEBI:11851"/>
        <dbReference type="ChEBI" id="CHEBI:16810"/>
        <dbReference type="ChEBI" id="CHEBI:29985"/>
        <dbReference type="ChEBI" id="CHEBI:57762"/>
        <dbReference type="EC" id="2.6.1.42"/>
    </reaction>
</comment>
<dbReference type="CDD" id="cd01558">
    <property type="entry name" value="D-AAT_like"/>
    <property type="match status" value="1"/>
</dbReference>
<dbReference type="NCBIfam" id="TIGR01122">
    <property type="entry name" value="ilvE_I"/>
    <property type="match status" value="1"/>
</dbReference>
<dbReference type="Proteomes" id="UP000184476">
    <property type="component" value="Unassembled WGS sequence"/>
</dbReference>
<dbReference type="OrthoDB" id="9805628at2"/>
<comment type="pathway">
    <text evidence="3 18">Amino-acid biosynthesis; L-isoleucine biosynthesis; L-isoleucine from 2-oxobutanoate: step 4/4.</text>
</comment>
<evidence type="ECO:0000256" key="2">
    <source>
        <dbReference type="ARBA" id="ARBA00003109"/>
    </source>
</evidence>
<evidence type="ECO:0000256" key="6">
    <source>
        <dbReference type="ARBA" id="ARBA00009320"/>
    </source>
</evidence>
<evidence type="ECO:0000256" key="14">
    <source>
        <dbReference type="ARBA" id="ARBA00048798"/>
    </source>
</evidence>
<dbReference type="NCBIfam" id="NF006185">
    <property type="entry name" value="PRK08320.1"/>
    <property type="match status" value="1"/>
</dbReference>
<evidence type="ECO:0000256" key="16">
    <source>
        <dbReference type="RuleBase" id="RU004106"/>
    </source>
</evidence>
<dbReference type="FunFam" id="3.30.470.10:FF:000006">
    <property type="entry name" value="Branched-chain-amino-acid aminotransferase"/>
    <property type="match status" value="1"/>
</dbReference>
<comment type="pathway">
    <text evidence="4 18">Amino-acid biosynthesis; L-valine biosynthesis; L-valine from pyruvate: step 4/4.</text>
</comment>
<evidence type="ECO:0000256" key="1">
    <source>
        <dbReference type="ARBA" id="ARBA00001933"/>
    </source>
</evidence>
<keyword evidence="11 17" id="KW-0663">Pyridoxal phosphate</keyword>
<dbReference type="InterPro" id="IPR005785">
    <property type="entry name" value="B_amino_transI"/>
</dbReference>
<organism evidence="19 20">
    <name type="scientific">Seinonella peptonophila</name>
    <dbReference type="NCBI Taxonomy" id="112248"/>
    <lineage>
        <taxon>Bacteria</taxon>
        <taxon>Bacillati</taxon>
        <taxon>Bacillota</taxon>
        <taxon>Bacilli</taxon>
        <taxon>Bacillales</taxon>
        <taxon>Thermoactinomycetaceae</taxon>
        <taxon>Seinonella</taxon>
    </lineage>
</organism>
<dbReference type="NCBIfam" id="NF005146">
    <property type="entry name" value="PRK06606.1"/>
    <property type="match status" value="1"/>
</dbReference>
<gene>
    <name evidence="18" type="primary">ilvE</name>
    <name evidence="19" type="ORF">SAMN05444392_101620</name>
</gene>
<dbReference type="EMBL" id="FQVL01000001">
    <property type="protein sequence ID" value="SHE47421.1"/>
    <property type="molecule type" value="Genomic_DNA"/>
</dbReference>
<dbReference type="FunFam" id="3.20.10.10:FF:000002">
    <property type="entry name" value="D-alanine aminotransferase"/>
    <property type="match status" value="1"/>
</dbReference>
<evidence type="ECO:0000256" key="12">
    <source>
        <dbReference type="ARBA" id="ARBA00023304"/>
    </source>
</evidence>
<dbReference type="SUPFAM" id="SSF56752">
    <property type="entry name" value="D-aminoacid aminotransferase-like PLP-dependent enzymes"/>
    <property type="match status" value="1"/>
</dbReference>
<evidence type="ECO:0000256" key="11">
    <source>
        <dbReference type="ARBA" id="ARBA00022898"/>
    </source>
</evidence>
<dbReference type="GO" id="GO:0009099">
    <property type="term" value="P:L-valine biosynthetic process"/>
    <property type="evidence" value="ECO:0007669"/>
    <property type="project" value="UniProtKB-UniPathway"/>
</dbReference>
<comment type="similarity">
    <text evidence="6 16">Belongs to the class-IV pyridoxal-phosphate-dependent aminotransferase family.</text>
</comment>
<comment type="pathway">
    <text evidence="5 18">Amino-acid biosynthesis; L-leucine biosynthesis; L-leucine from 3-methyl-2-oxobutanoate: step 4/4.</text>
</comment>
<keyword evidence="12 18" id="KW-0100">Branched-chain amino acid biosynthesis</keyword>
<dbReference type="InterPro" id="IPR018300">
    <property type="entry name" value="Aminotrans_IV_CS"/>
</dbReference>
<evidence type="ECO:0000256" key="8">
    <source>
        <dbReference type="ARBA" id="ARBA00022576"/>
    </source>
</evidence>
<dbReference type="GO" id="GO:0009097">
    <property type="term" value="P:isoleucine biosynthetic process"/>
    <property type="evidence" value="ECO:0007669"/>
    <property type="project" value="UniProtKB-UniPathway"/>
</dbReference>
<comment type="subunit">
    <text evidence="7">Homodimer.</text>
</comment>
<dbReference type="EC" id="2.6.1.42" evidence="18"/>
<sequence>MSNSERYIFLNGEYKTKEQATVSVFDHGFLYGDGVFEGIRVYSGNVFRLREHLDRLYDSAKAILLTIPYTMDELEKHIVECVRKNDLTDAYLRLVVSRGIGELGLDPDRCSSANVVIIADQVRLYPKSLYEQGLPIVTASTRRISPDALDPRVKSLNYLNNILAKIEAKQAGTEEALMLNSSGYVAECTADNIFIVKKGIIYTPPSYVGALEGVTRKAIIDLAGKLGLTVTEEPFTLQSVYTADEVFITGTAAEVIPVVKVDTRQINDGKPGPVMKQLLEAFQKLVKIEGTQCYPEKVGLSK</sequence>
<comment type="cofactor">
    <cofactor evidence="1 17">
        <name>pyridoxal 5'-phosphate</name>
        <dbReference type="ChEBI" id="CHEBI:597326"/>
    </cofactor>
</comment>
<comment type="catalytic activity">
    <reaction evidence="15 18">
        <text>L-leucine + 2-oxoglutarate = 4-methyl-2-oxopentanoate + L-glutamate</text>
        <dbReference type="Rhea" id="RHEA:18321"/>
        <dbReference type="ChEBI" id="CHEBI:16810"/>
        <dbReference type="ChEBI" id="CHEBI:17865"/>
        <dbReference type="ChEBI" id="CHEBI:29985"/>
        <dbReference type="ChEBI" id="CHEBI:57427"/>
        <dbReference type="EC" id="2.6.1.42"/>
    </reaction>
</comment>
<evidence type="ECO:0000256" key="13">
    <source>
        <dbReference type="ARBA" id="ARBA00048212"/>
    </source>
</evidence>
<evidence type="ECO:0000256" key="3">
    <source>
        <dbReference type="ARBA" id="ARBA00004824"/>
    </source>
</evidence>
<evidence type="ECO:0000256" key="7">
    <source>
        <dbReference type="ARBA" id="ARBA00011738"/>
    </source>
</evidence>